<name>A0A4P6Q7D2_9ACTN</name>
<dbReference type="Pfam" id="PF00296">
    <property type="entry name" value="Bac_luciferase"/>
    <property type="match status" value="1"/>
</dbReference>
<dbReference type="Proteomes" id="UP000292235">
    <property type="component" value="Chromosome"/>
</dbReference>
<keyword evidence="4 6" id="KW-0503">Monooxygenase</keyword>
<proteinExistence type="predicted"/>
<dbReference type="SUPFAM" id="SSF51679">
    <property type="entry name" value="Bacterial luciferase-like"/>
    <property type="match status" value="1"/>
</dbReference>
<dbReference type="NCBIfam" id="TIGR03560">
    <property type="entry name" value="F420_Rv1855c"/>
    <property type="match status" value="1"/>
</dbReference>
<evidence type="ECO:0000256" key="1">
    <source>
        <dbReference type="ARBA" id="ARBA00022630"/>
    </source>
</evidence>
<protein>
    <submittedName>
        <fullName evidence="6">Alkanesulfonate monooxygenase</fullName>
        <ecNumber evidence="6">1.14.14.5</ecNumber>
    </submittedName>
</protein>
<evidence type="ECO:0000313" key="7">
    <source>
        <dbReference type="Proteomes" id="UP000292235"/>
    </source>
</evidence>
<accession>A0A4P6Q7D2</accession>
<dbReference type="InterPro" id="IPR019952">
    <property type="entry name" value="F420_OxRdatse_Rv1855c_pred"/>
</dbReference>
<keyword evidence="7" id="KW-1185">Reference proteome</keyword>
<feature type="domain" description="Luciferase-like" evidence="5">
    <location>
        <begin position="65"/>
        <end position="309"/>
    </location>
</feature>
<dbReference type="Gene3D" id="3.20.20.30">
    <property type="entry name" value="Luciferase-like domain"/>
    <property type="match status" value="1"/>
</dbReference>
<dbReference type="PANTHER" id="PTHR42847:SF4">
    <property type="entry name" value="ALKANESULFONATE MONOOXYGENASE-RELATED"/>
    <property type="match status" value="1"/>
</dbReference>
<dbReference type="KEGG" id="strr:EKD16_14735"/>
<keyword evidence="1" id="KW-0285">Flavoprotein</keyword>
<dbReference type="InterPro" id="IPR050172">
    <property type="entry name" value="SsuD_RutA_monooxygenase"/>
</dbReference>
<keyword evidence="2" id="KW-0288">FMN</keyword>
<evidence type="ECO:0000259" key="5">
    <source>
        <dbReference type="Pfam" id="PF00296"/>
    </source>
</evidence>
<keyword evidence="3 6" id="KW-0560">Oxidoreductase</keyword>
<dbReference type="AlphaFoldDB" id="A0A4P6Q7D2"/>
<dbReference type="InterPro" id="IPR036661">
    <property type="entry name" value="Luciferase-like_sf"/>
</dbReference>
<dbReference type="GO" id="GO:0046306">
    <property type="term" value="P:alkanesulfonate catabolic process"/>
    <property type="evidence" value="ECO:0007669"/>
    <property type="project" value="TreeGrafter"/>
</dbReference>
<dbReference type="EC" id="1.14.14.5" evidence="6"/>
<dbReference type="InterPro" id="IPR011251">
    <property type="entry name" value="Luciferase-like_dom"/>
</dbReference>
<dbReference type="PANTHER" id="PTHR42847">
    <property type="entry name" value="ALKANESULFONATE MONOOXYGENASE"/>
    <property type="match status" value="1"/>
</dbReference>
<gene>
    <name evidence="6" type="primary">ssuD</name>
    <name evidence="6" type="ORF">EKD16_14735</name>
</gene>
<evidence type="ECO:0000256" key="4">
    <source>
        <dbReference type="ARBA" id="ARBA00023033"/>
    </source>
</evidence>
<reference evidence="6 7" key="1">
    <citation type="submission" date="2019-02" db="EMBL/GenBank/DDBJ databases">
        <authorList>
            <person name="Khodamoradi S."/>
            <person name="Hahnke R.L."/>
            <person name="Kaempfer P."/>
            <person name="Schumann P."/>
            <person name="Rohde M."/>
            <person name="Steinert M."/>
            <person name="Luzhetskyy A."/>
            <person name="Wink J."/>
            <person name="Ruckert C."/>
        </authorList>
    </citation>
    <scope>NUCLEOTIDE SEQUENCE [LARGE SCALE GENOMIC DNA]</scope>
    <source>
        <strain evidence="6 7">M2</strain>
    </source>
</reference>
<dbReference type="GO" id="GO:0008726">
    <property type="term" value="F:alkanesulfonate monooxygenase activity"/>
    <property type="evidence" value="ECO:0007669"/>
    <property type="project" value="UniProtKB-EC"/>
</dbReference>
<dbReference type="EMBL" id="CP036455">
    <property type="protein sequence ID" value="QBI54727.1"/>
    <property type="molecule type" value="Genomic_DNA"/>
</dbReference>
<evidence type="ECO:0000313" key="6">
    <source>
        <dbReference type="EMBL" id="QBI54727.1"/>
    </source>
</evidence>
<evidence type="ECO:0000256" key="3">
    <source>
        <dbReference type="ARBA" id="ARBA00023002"/>
    </source>
</evidence>
<organism evidence="6 7">
    <name type="scientific">Streptomonospora litoralis</name>
    <dbReference type="NCBI Taxonomy" id="2498135"/>
    <lineage>
        <taxon>Bacteria</taxon>
        <taxon>Bacillati</taxon>
        <taxon>Actinomycetota</taxon>
        <taxon>Actinomycetes</taxon>
        <taxon>Streptosporangiales</taxon>
        <taxon>Nocardiopsidaceae</taxon>
        <taxon>Streptomonospora</taxon>
    </lineage>
</organism>
<evidence type="ECO:0000256" key="2">
    <source>
        <dbReference type="ARBA" id="ARBA00022643"/>
    </source>
</evidence>
<sequence precursor="true">MVRLLARRVRRGCACAVSAEHTGSPRRAAAAEPHAAAGRAVPGAWRFGVCGERYDNGRMRLRIFTEPQQGATYETQLAVAKATEALGFDAFFRSDHLLKMGDTDGLPGPTDSWVTLAGLARETSHVRLGTLMTAATFRHPGPLAVAVAQVDRMSGGRVEFGFGAGWYEDEHTAYGVPFPPSARERFDRYEEQLDVITGLWATPVGETFRYEGRHYRFAESPALPKPQQAPRPPVLIGGTGPIRTPRLAATHADEYNVPFASVEDTAAAFERVRAAVRTAGRQEPMRYSAAQVVCCGRDESEVRRRADAIGRDPDELRSNGLAGSPAEVVEKLGRFTEIGAERMYLQVLDMSDLDHLELIASQVARQMR</sequence>